<organism evidence="1 2">
    <name type="scientific">Pyropia yezoensis</name>
    <name type="common">Susabi-nori</name>
    <name type="synonym">Porphyra yezoensis</name>
    <dbReference type="NCBI Taxonomy" id="2788"/>
    <lineage>
        <taxon>Eukaryota</taxon>
        <taxon>Rhodophyta</taxon>
        <taxon>Bangiophyceae</taxon>
        <taxon>Bangiales</taxon>
        <taxon>Bangiaceae</taxon>
        <taxon>Pyropia</taxon>
    </lineage>
</organism>
<evidence type="ECO:0000313" key="2">
    <source>
        <dbReference type="Proteomes" id="UP000798662"/>
    </source>
</evidence>
<evidence type="ECO:0000313" key="1">
    <source>
        <dbReference type="EMBL" id="KAK1868084.1"/>
    </source>
</evidence>
<reference evidence="1" key="1">
    <citation type="submission" date="2019-11" db="EMBL/GenBank/DDBJ databases">
        <title>Nori genome reveals adaptations in red seaweeds to the harsh intertidal environment.</title>
        <authorList>
            <person name="Wang D."/>
            <person name="Mao Y."/>
        </authorList>
    </citation>
    <scope>NUCLEOTIDE SEQUENCE</scope>
    <source>
        <tissue evidence="1">Gametophyte</tissue>
    </source>
</reference>
<sequence length="977" mass="96254">MVAPRPEPPPVPPPTHTLLIDNYDSYTYNLYQLLTAVNGTPPTVVPADAYPSVAAAAAAAAAATGGRPFDNVVVSPGPGTPTRGDDYPPLPADAMAATAVRSVPGLPALGVCLGHQGLCASAGATVTAAPDGPVHGRVATVVRTPAGRACPLLGRLPVDAWRAVRYHSLAVGGGEEGGAELPACLVATAWADGVVVDGEGAGGAGGPPLPPRRVLMAVRHATRPLYGVQFHPESVATEYGFELLAAFRDLTLEAATAAAAAVGAEGWRTKANGGRPTGTPTAIVAPPLPDVGVYIGGCGVNGGVAAARDQARAPLGDCHRIPASSTGTPGGSVNGGGATLVATGAANGAAMTIAPSDAAAAATFGVAQAAAPADGRAAPPPHGGRASPYTITAVRVDAATGVDTEAAFVALYGNSTAECFWLDSSSCAAPPRVGRGGCGSSSSSDDSGDSSNNDGVGGGVASPASTGGEGVAPGGSASPTTSRGRFSFMGDVSGPLAHVLRYDVVAQTVTEVRHVAAAAGGAPRSPGPAPSPPPAGGTADVPIAPLPPPPATTTTTAPCASFFDALDARLTAAGAGLGLPPPPAAAHVPFDFLGGYVVQLGYELKGECPGVRASNRHASATRVAAGGAGDAVALFVDRLVGVDHADGSVYLVAVTPAVAVADGDGGTAAATGYGEENGSGDGDSYELCLTTRIAAAVPATTQGLALHRSLRAMNPAPYAAYLRLSPGVALACSSPERFLRISPAGVVESKPIKGTRPRGATPAADAALAAGLAACVKDRAENLMIADLVRADLGRVCVPGSVTVPSLMAVESYATVHQLVTTVRGQVDVTPRWRRGDGCGEDGGSAAPKSRADDAAAPPTAATVMRAAWPMGSMTGAPKVRTLALLDALEASPRGAYSGSVGYLSLSGAADVNVVIRAAVLDTAAGTVTIGVGGAIVALSNVDEEFEEALLKGAAVMRGLAQAVTGAPAYKLDVGAG</sequence>
<accession>A0ACC3CCS0</accession>
<dbReference type="EMBL" id="CM020620">
    <property type="protein sequence ID" value="KAK1868084.1"/>
    <property type="molecule type" value="Genomic_DNA"/>
</dbReference>
<proteinExistence type="predicted"/>
<comment type="caution">
    <text evidence="1">The sequence shown here is derived from an EMBL/GenBank/DDBJ whole genome shotgun (WGS) entry which is preliminary data.</text>
</comment>
<gene>
    <name evidence="1" type="ORF">I4F81_010580</name>
</gene>
<protein>
    <submittedName>
        <fullName evidence="1">Uncharacterized protein</fullName>
    </submittedName>
</protein>
<keyword evidence="2" id="KW-1185">Reference proteome</keyword>
<dbReference type="Proteomes" id="UP000798662">
    <property type="component" value="Chromosome 3"/>
</dbReference>
<name>A0ACC3CCS0_PYRYE</name>